<evidence type="ECO:0000259" key="10">
    <source>
        <dbReference type="PROSITE" id="PS50011"/>
    </source>
</evidence>
<feature type="compositionally biased region" description="Basic and acidic residues" evidence="8">
    <location>
        <begin position="118"/>
        <end position="140"/>
    </location>
</feature>
<comment type="similarity">
    <text evidence="1">Belongs to the protein kinase superfamily. NEK Ser/Thr protein kinase family. NIMA subfamily.</text>
</comment>
<feature type="region of interest" description="Disordered" evidence="8">
    <location>
        <begin position="38"/>
        <end position="183"/>
    </location>
</feature>
<accession>A0A3M2M4F8</accession>
<dbReference type="GO" id="GO:0004674">
    <property type="term" value="F:protein serine/threonine kinase activity"/>
    <property type="evidence" value="ECO:0007669"/>
    <property type="project" value="UniProtKB-KW"/>
</dbReference>
<dbReference type="PANTHER" id="PTHR43671">
    <property type="entry name" value="SERINE/THREONINE-PROTEIN KINASE NEK"/>
    <property type="match status" value="1"/>
</dbReference>
<dbReference type="InterPro" id="IPR017441">
    <property type="entry name" value="Protein_kinase_ATP_BS"/>
</dbReference>
<keyword evidence="3" id="KW-0808">Transferase</keyword>
<dbReference type="CDD" id="cd14014">
    <property type="entry name" value="STKc_PknB_like"/>
    <property type="match status" value="1"/>
</dbReference>
<protein>
    <recommendedName>
        <fullName evidence="2">non-specific serine/threonine protein kinase</fullName>
        <ecNumber evidence="2">2.7.11.1</ecNumber>
    </recommendedName>
</protein>
<dbReference type="SUPFAM" id="SSF56112">
    <property type="entry name" value="Protein kinase-like (PK-like)"/>
    <property type="match status" value="1"/>
</dbReference>
<keyword evidence="12" id="KW-1185">Reference proteome</keyword>
<feature type="binding site" evidence="7">
    <location>
        <position position="354"/>
    </location>
    <ligand>
        <name>ATP</name>
        <dbReference type="ChEBI" id="CHEBI:30616"/>
    </ligand>
</feature>
<dbReference type="InterPro" id="IPR011009">
    <property type="entry name" value="Kinase-like_dom_sf"/>
</dbReference>
<reference evidence="11 12" key="1">
    <citation type="submission" date="2018-10" db="EMBL/GenBank/DDBJ databases">
        <title>Isolation from soil.</title>
        <authorList>
            <person name="Hu J."/>
        </authorList>
    </citation>
    <scope>NUCLEOTIDE SEQUENCE [LARGE SCALE GENOMIC DNA]</scope>
    <source>
        <strain evidence="11 12">NEAU-Ht49</strain>
    </source>
</reference>
<keyword evidence="9" id="KW-0812">Transmembrane</keyword>
<keyword evidence="11" id="KW-0723">Serine/threonine-protein kinase</keyword>
<gene>
    <name evidence="11" type="ORF">EBO15_16805</name>
</gene>
<dbReference type="InterPro" id="IPR008266">
    <property type="entry name" value="Tyr_kinase_AS"/>
</dbReference>
<dbReference type="PANTHER" id="PTHR43671:SF13">
    <property type="entry name" value="SERINE_THREONINE-PROTEIN KINASE NEK2"/>
    <property type="match status" value="1"/>
</dbReference>
<organism evidence="11 12">
    <name type="scientific">Actinomadura harenae</name>
    <dbReference type="NCBI Taxonomy" id="2483351"/>
    <lineage>
        <taxon>Bacteria</taxon>
        <taxon>Bacillati</taxon>
        <taxon>Actinomycetota</taxon>
        <taxon>Actinomycetes</taxon>
        <taxon>Streptosporangiales</taxon>
        <taxon>Thermomonosporaceae</taxon>
        <taxon>Actinomadura</taxon>
    </lineage>
</organism>
<dbReference type="Gene3D" id="1.10.510.10">
    <property type="entry name" value="Transferase(Phosphotransferase) domain 1"/>
    <property type="match status" value="1"/>
</dbReference>
<evidence type="ECO:0000256" key="2">
    <source>
        <dbReference type="ARBA" id="ARBA00012513"/>
    </source>
</evidence>
<keyword evidence="9" id="KW-0472">Membrane</keyword>
<name>A0A3M2M4F8_9ACTN</name>
<feature type="domain" description="Protein kinase" evidence="10">
    <location>
        <begin position="326"/>
        <end position="588"/>
    </location>
</feature>
<dbReference type="Proteomes" id="UP000282674">
    <property type="component" value="Unassembled WGS sequence"/>
</dbReference>
<proteinExistence type="inferred from homology"/>
<feature type="transmembrane region" description="Helical" evidence="9">
    <location>
        <begin position="619"/>
        <end position="641"/>
    </location>
</feature>
<evidence type="ECO:0000256" key="8">
    <source>
        <dbReference type="SAM" id="MobiDB-lite"/>
    </source>
</evidence>
<feature type="compositionally biased region" description="Polar residues" evidence="8">
    <location>
        <begin position="61"/>
        <end position="70"/>
    </location>
</feature>
<dbReference type="GO" id="GO:0005524">
    <property type="term" value="F:ATP binding"/>
    <property type="evidence" value="ECO:0007669"/>
    <property type="project" value="UniProtKB-UniRule"/>
</dbReference>
<evidence type="ECO:0000313" key="12">
    <source>
        <dbReference type="Proteomes" id="UP000282674"/>
    </source>
</evidence>
<dbReference type="PROSITE" id="PS00107">
    <property type="entry name" value="PROTEIN_KINASE_ATP"/>
    <property type="match status" value="1"/>
</dbReference>
<keyword evidence="5 11" id="KW-0418">Kinase</keyword>
<evidence type="ECO:0000256" key="6">
    <source>
        <dbReference type="ARBA" id="ARBA00022840"/>
    </source>
</evidence>
<dbReference type="EMBL" id="RFFG01000026">
    <property type="protein sequence ID" value="RMI43335.1"/>
    <property type="molecule type" value="Genomic_DNA"/>
</dbReference>
<feature type="compositionally biased region" description="Basic residues" evidence="8">
    <location>
        <begin position="141"/>
        <end position="155"/>
    </location>
</feature>
<dbReference type="PROSITE" id="PS00109">
    <property type="entry name" value="PROTEIN_KINASE_TYR"/>
    <property type="match status" value="1"/>
</dbReference>
<dbReference type="EC" id="2.7.11.1" evidence="2"/>
<dbReference type="InterPro" id="IPR000719">
    <property type="entry name" value="Prot_kinase_dom"/>
</dbReference>
<dbReference type="Gene3D" id="3.30.200.20">
    <property type="entry name" value="Phosphorylase Kinase, domain 1"/>
    <property type="match status" value="1"/>
</dbReference>
<dbReference type="InterPro" id="IPR050660">
    <property type="entry name" value="NEK_Ser/Thr_kinase"/>
</dbReference>
<keyword evidence="4 7" id="KW-0547">Nucleotide-binding</keyword>
<evidence type="ECO:0000256" key="1">
    <source>
        <dbReference type="ARBA" id="ARBA00010886"/>
    </source>
</evidence>
<evidence type="ECO:0000256" key="3">
    <source>
        <dbReference type="ARBA" id="ARBA00022679"/>
    </source>
</evidence>
<dbReference type="PROSITE" id="PS50011">
    <property type="entry name" value="PROTEIN_KINASE_DOM"/>
    <property type="match status" value="1"/>
</dbReference>
<sequence length="825" mass="88181">MRTAVGAPSKAGLTITRHPTRAIPTHCHTCLRIRTRRPPLLRGRTRSPATGRCLLGRGTMNEDTTNVTDPSSDHRRPRHDQRGLGGADRSERQQRPDQQGPVGDPVGGRPGYRHRQHMCPDLRRQQHRDPRPEGVGDRGPLHRWHPGRRAAARRSGRTDHAPGPRLGEQPGSHAARRRPESGTAVRHVVDVTGEHRIGLLAPHGTPTTARLPAPQAPAPIRCSSLVPVRDCRSTLSAVGHERHVVKPILDRSSMSMTRRELGLWRGGCTKCFWSIAECGASTSVNALTCSGWHGEHGCVSAWRMPVDLNLDVDPLEPTDPGRVGSYRLRGRIGAGGMGQVYLGRNRGGRLVAVKLVRQSWADDPQFRQRFEQEVEAARKVGGFYTAHVVDTGLADTPPWVATAYIPGLSLQEAVHAHGPFSAEAIEDLGAGLADALAHIHECGLVHRDITPSNVILAVDGGVRVIDFGIARALDVRTTTGTDFGTPAYMSPEHARGEPVGPAGDVYSLGRVLVFAATGRNPSAPHVGPDHEGVEKEASEKVASGASDLATLPGSLPDDLITLITDCLAEDPAQRPSVSAILSQLAPDYDGTVRLSPDITEKITRRGKAADSLSAISGRFLGLAAVGLAAIAITLTVVAVLAPGQDRRADTTKQPETVRAAAVPVWPSCNDGVRQMLGPSVPISVKAPGNDHARPVGDLYLAWIPSCRRVYAEVHWRSGDQNPGRGPSSADVSGGDIYLNDQLHNTVGHHVFTKADVARSAWTTSGLVSVDVPPYDRVPEYASPKSFTAALRWSAFTGRCEGVAVGNTHSFSTSANSGGSGTQCKP</sequence>
<evidence type="ECO:0000256" key="9">
    <source>
        <dbReference type="SAM" id="Phobius"/>
    </source>
</evidence>
<evidence type="ECO:0000256" key="4">
    <source>
        <dbReference type="ARBA" id="ARBA00022741"/>
    </source>
</evidence>
<evidence type="ECO:0000256" key="7">
    <source>
        <dbReference type="PROSITE-ProRule" id="PRU10141"/>
    </source>
</evidence>
<keyword evidence="9" id="KW-1133">Transmembrane helix</keyword>
<evidence type="ECO:0000313" key="11">
    <source>
        <dbReference type="EMBL" id="RMI43335.1"/>
    </source>
</evidence>
<evidence type="ECO:0000256" key="5">
    <source>
        <dbReference type="ARBA" id="ARBA00022777"/>
    </source>
</evidence>
<dbReference type="Pfam" id="PF00069">
    <property type="entry name" value="Pkinase"/>
    <property type="match status" value="1"/>
</dbReference>
<dbReference type="AlphaFoldDB" id="A0A3M2M4F8"/>
<keyword evidence="6 7" id="KW-0067">ATP-binding</keyword>
<comment type="caution">
    <text evidence="11">The sequence shown here is derived from an EMBL/GenBank/DDBJ whole genome shotgun (WGS) entry which is preliminary data.</text>
</comment>